<gene>
    <name evidence="1" type="ORF">STAS_12580</name>
</gene>
<organism evidence="1 2">
    <name type="scientific">Striga asiatica</name>
    <name type="common">Asiatic witchweed</name>
    <name type="synonym">Buchnera asiatica</name>
    <dbReference type="NCBI Taxonomy" id="4170"/>
    <lineage>
        <taxon>Eukaryota</taxon>
        <taxon>Viridiplantae</taxon>
        <taxon>Streptophyta</taxon>
        <taxon>Embryophyta</taxon>
        <taxon>Tracheophyta</taxon>
        <taxon>Spermatophyta</taxon>
        <taxon>Magnoliopsida</taxon>
        <taxon>eudicotyledons</taxon>
        <taxon>Gunneridae</taxon>
        <taxon>Pentapetalae</taxon>
        <taxon>asterids</taxon>
        <taxon>lamiids</taxon>
        <taxon>Lamiales</taxon>
        <taxon>Orobanchaceae</taxon>
        <taxon>Buchnereae</taxon>
        <taxon>Striga</taxon>
    </lineage>
</organism>
<accession>A0A5A7PTV5</accession>
<dbReference type="Proteomes" id="UP000325081">
    <property type="component" value="Unassembled WGS sequence"/>
</dbReference>
<reference evidence="2" key="1">
    <citation type="journal article" date="2019" name="Curr. Biol.">
        <title>Genome Sequence of Striga asiatica Provides Insight into the Evolution of Plant Parasitism.</title>
        <authorList>
            <person name="Yoshida S."/>
            <person name="Kim S."/>
            <person name="Wafula E.K."/>
            <person name="Tanskanen J."/>
            <person name="Kim Y.M."/>
            <person name="Honaas L."/>
            <person name="Yang Z."/>
            <person name="Spallek T."/>
            <person name="Conn C.E."/>
            <person name="Ichihashi Y."/>
            <person name="Cheong K."/>
            <person name="Cui S."/>
            <person name="Der J.P."/>
            <person name="Gundlach H."/>
            <person name="Jiao Y."/>
            <person name="Hori C."/>
            <person name="Ishida J.K."/>
            <person name="Kasahara H."/>
            <person name="Kiba T."/>
            <person name="Kim M.S."/>
            <person name="Koo N."/>
            <person name="Laohavisit A."/>
            <person name="Lee Y.H."/>
            <person name="Lumba S."/>
            <person name="McCourt P."/>
            <person name="Mortimer J.C."/>
            <person name="Mutuku J.M."/>
            <person name="Nomura T."/>
            <person name="Sasaki-Sekimoto Y."/>
            <person name="Seto Y."/>
            <person name="Wang Y."/>
            <person name="Wakatake T."/>
            <person name="Sakakibara H."/>
            <person name="Demura T."/>
            <person name="Yamaguchi S."/>
            <person name="Yoneyama K."/>
            <person name="Manabe R.I."/>
            <person name="Nelson D.C."/>
            <person name="Schulman A.H."/>
            <person name="Timko M.P."/>
            <person name="dePamphilis C.W."/>
            <person name="Choi D."/>
            <person name="Shirasu K."/>
        </authorList>
    </citation>
    <scope>NUCLEOTIDE SEQUENCE [LARGE SCALE GENOMIC DNA]</scope>
    <source>
        <strain evidence="2">cv. UVA1</strain>
    </source>
</reference>
<feature type="non-terminal residue" evidence="1">
    <location>
        <position position="168"/>
    </location>
</feature>
<sequence>MVLADMYTKPGIPWKYAPERLKRYKRLISLAIGVAFPVIKEIVTCLQSLNIVVEPLGYLAFVEVLGLTDDYDQVAAIQLSKPLLSAPKEFRVGLGFFHFAGSEALFEGEPCSRPTAILDGSIALSGRHSTLVLDREKRQLITTIGSTPHTGHMFWSNSKAKSSEPGEI</sequence>
<dbReference type="EMBL" id="BKCP01005095">
    <property type="protein sequence ID" value="GER36249.1"/>
    <property type="molecule type" value="Genomic_DNA"/>
</dbReference>
<evidence type="ECO:0000313" key="1">
    <source>
        <dbReference type="EMBL" id="GER36249.1"/>
    </source>
</evidence>
<evidence type="ECO:0000313" key="2">
    <source>
        <dbReference type="Proteomes" id="UP000325081"/>
    </source>
</evidence>
<dbReference type="AlphaFoldDB" id="A0A5A7PTV5"/>
<comment type="caution">
    <text evidence="1">The sequence shown here is derived from an EMBL/GenBank/DDBJ whole genome shotgun (WGS) entry which is preliminary data.</text>
</comment>
<protein>
    <submittedName>
        <fullName evidence="1">Nuclease domain-containing protein 1</fullName>
    </submittedName>
</protein>
<name>A0A5A7PTV5_STRAF</name>
<keyword evidence="2" id="KW-1185">Reference proteome</keyword>
<proteinExistence type="predicted"/>